<evidence type="ECO:0000259" key="9">
    <source>
        <dbReference type="Pfam" id="PF12323"/>
    </source>
</evidence>
<dbReference type="EMBL" id="AP018248">
    <property type="protein sequence ID" value="BAZ01992.1"/>
    <property type="molecule type" value="Genomic_DNA"/>
</dbReference>
<sequence>MCRIYSALKTVYPFLRYHRQDPGKMLNLNYTYRLKLNQQQSQTYDAWLETSRRVWNFALAQRKDWYNSRSCRIDACSIKSEYIIRADAPRPTFASQCKALTQARKTNPNLNAANSQMLQQVLRRLEKAFIGMWESERGFPRFKKQGRMRSLLFPQLGVNPIQGSKVKLPGVGWVKMQLSRPIPDGFVAKQAQVVKKASGWYVMLTLSTDVDVPSFAPHGQPIGIDLGLKSFLATSTGEQIARPKFFVDLQCKLRLLQQRASHKKLGSNNWRKAQQKVSRLHEHIHNNRADFHFKLAHHLCDQGGMIFAEDLNLKAWAFGMFSKHSLDAGFGKFLSILEWVCWKRGVYFAKVNPDGTSQTCPNCNHHTGKKDLSERVHRCGECGFQTDRDVAAAMVVMQRGLAAVGHTVKMLGEGLSNSSLLTQESPVL</sequence>
<keyword evidence="4" id="KW-0862">Zinc</keyword>
<evidence type="ECO:0000256" key="1">
    <source>
        <dbReference type="ARBA" id="ARBA00008761"/>
    </source>
</evidence>
<reference evidence="10 11" key="1">
    <citation type="submission" date="2017-06" db="EMBL/GenBank/DDBJ databases">
        <title>Genome sequencing of cyanobaciteial culture collection at National Institute for Environmental Studies (NIES).</title>
        <authorList>
            <person name="Hirose Y."/>
            <person name="Shimura Y."/>
            <person name="Fujisawa T."/>
            <person name="Nakamura Y."/>
            <person name="Kawachi M."/>
        </authorList>
    </citation>
    <scope>NUCLEOTIDE SEQUENCE [LARGE SCALE GENOMIC DNA]</scope>
    <source>
        <strain evidence="10 11">NIES-37</strain>
    </source>
</reference>
<feature type="domain" description="Cas12f1-like TNB" evidence="8">
    <location>
        <begin position="330"/>
        <end position="395"/>
    </location>
</feature>
<keyword evidence="6" id="KW-0233">DNA recombination</keyword>
<evidence type="ECO:0000313" key="10">
    <source>
        <dbReference type="EMBL" id="BAZ01992.1"/>
    </source>
</evidence>
<keyword evidence="2" id="KW-0815">Transposition</keyword>
<comment type="similarity">
    <text evidence="1">In the C-terminal section; belongs to the transposase 35 family.</text>
</comment>
<dbReference type="Proteomes" id="UP000218785">
    <property type="component" value="Chromosome"/>
</dbReference>
<proteinExistence type="inferred from homology"/>
<dbReference type="GO" id="GO:0006310">
    <property type="term" value="P:DNA recombination"/>
    <property type="evidence" value="ECO:0007669"/>
    <property type="project" value="UniProtKB-KW"/>
</dbReference>
<dbReference type="GO" id="GO:0003677">
    <property type="term" value="F:DNA binding"/>
    <property type="evidence" value="ECO:0007669"/>
    <property type="project" value="UniProtKB-KW"/>
</dbReference>
<evidence type="ECO:0000256" key="4">
    <source>
        <dbReference type="ARBA" id="ARBA00022833"/>
    </source>
</evidence>
<dbReference type="AlphaFoldDB" id="A0A1Z4N8L5"/>
<evidence type="ECO:0000259" key="8">
    <source>
        <dbReference type="Pfam" id="PF07282"/>
    </source>
</evidence>
<dbReference type="NCBIfam" id="NF040570">
    <property type="entry name" value="guided_TnpB"/>
    <property type="match status" value="1"/>
</dbReference>
<evidence type="ECO:0000259" key="7">
    <source>
        <dbReference type="Pfam" id="PF01385"/>
    </source>
</evidence>
<feature type="domain" description="Probable transposase IS891/IS1136/IS1341" evidence="7">
    <location>
        <begin position="215"/>
        <end position="315"/>
    </location>
</feature>
<dbReference type="InterPro" id="IPR010095">
    <property type="entry name" value="Cas12f1-like_TNB"/>
</dbReference>
<evidence type="ECO:0000256" key="3">
    <source>
        <dbReference type="ARBA" id="ARBA00022723"/>
    </source>
</evidence>
<accession>A0A1Z4N8L5</accession>
<organism evidence="10 11">
    <name type="scientific">Tolypothrix tenuis PCC 7101</name>
    <dbReference type="NCBI Taxonomy" id="231146"/>
    <lineage>
        <taxon>Bacteria</taxon>
        <taxon>Bacillati</taxon>
        <taxon>Cyanobacteriota</taxon>
        <taxon>Cyanophyceae</taxon>
        <taxon>Nostocales</taxon>
        <taxon>Tolypothrichaceae</taxon>
        <taxon>Tolypothrix</taxon>
    </lineage>
</organism>
<dbReference type="KEGG" id="ttq:NIES37_59990"/>
<evidence type="ECO:0000256" key="2">
    <source>
        <dbReference type="ARBA" id="ARBA00022578"/>
    </source>
</evidence>
<dbReference type="GO" id="GO:0046872">
    <property type="term" value="F:metal ion binding"/>
    <property type="evidence" value="ECO:0007669"/>
    <property type="project" value="UniProtKB-KW"/>
</dbReference>
<keyword evidence="5" id="KW-0238">DNA-binding</keyword>
<dbReference type="GO" id="GO:0032196">
    <property type="term" value="P:transposition"/>
    <property type="evidence" value="ECO:0007669"/>
    <property type="project" value="UniProtKB-KW"/>
</dbReference>
<keyword evidence="11" id="KW-1185">Reference proteome</keyword>
<keyword evidence="3" id="KW-0479">Metal-binding</keyword>
<dbReference type="Pfam" id="PF12323">
    <property type="entry name" value="HTH_OrfB_IS605"/>
    <property type="match status" value="1"/>
</dbReference>
<gene>
    <name evidence="10" type="ORF">NIES37_59990</name>
</gene>
<feature type="domain" description="Transposase putative helix-turn-helix" evidence="9">
    <location>
        <begin position="25"/>
        <end position="69"/>
    </location>
</feature>
<dbReference type="InterPro" id="IPR021027">
    <property type="entry name" value="Transposase_put_HTH"/>
</dbReference>
<name>A0A1Z4N8L5_9CYAN</name>
<evidence type="ECO:0000256" key="6">
    <source>
        <dbReference type="ARBA" id="ARBA00023172"/>
    </source>
</evidence>
<dbReference type="Pfam" id="PF07282">
    <property type="entry name" value="Cas12f1-like_TNB"/>
    <property type="match status" value="1"/>
</dbReference>
<evidence type="ECO:0000313" key="11">
    <source>
        <dbReference type="Proteomes" id="UP000218785"/>
    </source>
</evidence>
<evidence type="ECO:0000256" key="5">
    <source>
        <dbReference type="ARBA" id="ARBA00023125"/>
    </source>
</evidence>
<dbReference type="InterPro" id="IPR001959">
    <property type="entry name" value="Transposase"/>
</dbReference>
<dbReference type="Pfam" id="PF01385">
    <property type="entry name" value="OrfB_IS605"/>
    <property type="match status" value="1"/>
</dbReference>
<protein>
    <submittedName>
        <fullName evidence="10">Putative transposase IS605 family protein</fullName>
    </submittedName>
</protein>